<keyword evidence="4" id="KW-1185">Reference proteome</keyword>
<dbReference type="Gene3D" id="1.50.10.10">
    <property type="match status" value="1"/>
</dbReference>
<dbReference type="SUPFAM" id="SSF48208">
    <property type="entry name" value="Six-hairpin glycosidases"/>
    <property type="match status" value="1"/>
</dbReference>
<feature type="region of interest" description="Disordered" evidence="2">
    <location>
        <begin position="316"/>
        <end position="344"/>
    </location>
</feature>
<dbReference type="EMBL" id="FOWE01000005">
    <property type="protein sequence ID" value="SFO25836.1"/>
    <property type="molecule type" value="Genomic_DNA"/>
</dbReference>
<organism evidence="3 4">
    <name type="scientific">Geodermatophilus obscurus</name>
    <dbReference type="NCBI Taxonomy" id="1861"/>
    <lineage>
        <taxon>Bacteria</taxon>
        <taxon>Bacillati</taxon>
        <taxon>Actinomycetota</taxon>
        <taxon>Actinomycetes</taxon>
        <taxon>Geodermatophilales</taxon>
        <taxon>Geodermatophilaceae</taxon>
        <taxon>Geodermatophilus</taxon>
    </lineage>
</organism>
<accession>A0A1I5FQC7</accession>
<sequence>MAGLPAGPVLDDGARGRVLTCLLICQRHSWDQGLTAAVLDGAGEAGALRVLVDDAVARQLPDGRLAELDPACSVNGGVVGEYVDRVAARLGDRELAAAAARQRDWLLHRAPRATDGTLFHLLGTREVWADTVFMVVPPLAAAGHGDAALAQLDGHRARLRRPDGLWRARWDEDGGRTADARAWGTGNGWVAAALARTVGRLTGAAGARVAEEARALLDACLAHRRADGTLGDVLDDDTSDADTAVGAMLSYAALTGAAEGWLPESYAAAGRSLLGTVVASLDGLGRVSGAAAAPRFDRPGHSPEAQAWLLLADAAARRGQRPGTSATTSAAQPQERVTPAPPCP</sequence>
<evidence type="ECO:0000256" key="2">
    <source>
        <dbReference type="SAM" id="MobiDB-lite"/>
    </source>
</evidence>
<dbReference type="AlphaFoldDB" id="A0A1I5FQC7"/>
<evidence type="ECO:0000313" key="4">
    <source>
        <dbReference type="Proteomes" id="UP000183642"/>
    </source>
</evidence>
<evidence type="ECO:0000313" key="3">
    <source>
        <dbReference type="EMBL" id="SFO25836.1"/>
    </source>
</evidence>
<dbReference type="PANTHER" id="PTHR41814:SF1">
    <property type="entry name" value="CELLULASE"/>
    <property type="match status" value="1"/>
</dbReference>
<dbReference type="InterPro" id="IPR010905">
    <property type="entry name" value="Glyco_hydro_88"/>
</dbReference>
<name>A0A1I5FQC7_9ACTN</name>
<protein>
    <submittedName>
        <fullName evidence="3">Unsaturated rhamnogalacturonyl hydrolase</fullName>
    </submittedName>
</protein>
<dbReference type="Pfam" id="PF07470">
    <property type="entry name" value="Glyco_hydro_88"/>
    <property type="match status" value="1"/>
</dbReference>
<feature type="compositionally biased region" description="Polar residues" evidence="2">
    <location>
        <begin position="322"/>
        <end position="332"/>
    </location>
</feature>
<reference evidence="4" key="1">
    <citation type="submission" date="2016-10" db="EMBL/GenBank/DDBJ databases">
        <authorList>
            <person name="Varghese N."/>
            <person name="Submissions S."/>
        </authorList>
    </citation>
    <scope>NUCLEOTIDE SEQUENCE [LARGE SCALE GENOMIC DNA]</scope>
    <source>
        <strain evidence="4">DSM 43161</strain>
    </source>
</reference>
<dbReference type="InterPro" id="IPR008928">
    <property type="entry name" value="6-hairpin_glycosidase_sf"/>
</dbReference>
<evidence type="ECO:0000256" key="1">
    <source>
        <dbReference type="ARBA" id="ARBA00022801"/>
    </source>
</evidence>
<proteinExistence type="predicted"/>
<dbReference type="OrthoDB" id="258246at2"/>
<keyword evidence="1 3" id="KW-0378">Hydrolase</keyword>
<dbReference type="GO" id="GO:0005975">
    <property type="term" value="P:carbohydrate metabolic process"/>
    <property type="evidence" value="ECO:0007669"/>
    <property type="project" value="InterPro"/>
</dbReference>
<dbReference type="Proteomes" id="UP000183642">
    <property type="component" value="Unassembled WGS sequence"/>
</dbReference>
<dbReference type="GO" id="GO:0016787">
    <property type="term" value="F:hydrolase activity"/>
    <property type="evidence" value="ECO:0007669"/>
    <property type="project" value="UniProtKB-KW"/>
</dbReference>
<dbReference type="PANTHER" id="PTHR41814">
    <property type="entry name" value="EXPRESSED PROTEIN"/>
    <property type="match status" value="1"/>
</dbReference>
<gene>
    <name evidence="3" type="ORF">SAMN05660359_02304</name>
</gene>
<dbReference type="InterPro" id="IPR012341">
    <property type="entry name" value="6hp_glycosidase-like_sf"/>
</dbReference>
<dbReference type="RefSeq" id="WP_075013677.1">
    <property type="nucleotide sequence ID" value="NZ_FOWE01000005.1"/>
</dbReference>